<dbReference type="RefSeq" id="WP_379534159.1">
    <property type="nucleotide sequence ID" value="NZ_JBHSBI010000033.1"/>
</dbReference>
<dbReference type="InterPro" id="IPR001845">
    <property type="entry name" value="HTH_ArsR_DNA-bd_dom"/>
</dbReference>
<dbReference type="InterPro" id="IPR036388">
    <property type="entry name" value="WH-like_DNA-bd_sf"/>
</dbReference>
<keyword evidence="4" id="KW-1185">Reference proteome</keyword>
<gene>
    <name evidence="3" type="ORF">ACFOY2_44315</name>
</gene>
<proteinExistence type="predicted"/>
<organism evidence="3 4">
    <name type="scientific">Nonomuraea purpurea</name>
    <dbReference type="NCBI Taxonomy" id="1849276"/>
    <lineage>
        <taxon>Bacteria</taxon>
        <taxon>Bacillati</taxon>
        <taxon>Actinomycetota</taxon>
        <taxon>Actinomycetes</taxon>
        <taxon>Streptosporangiales</taxon>
        <taxon>Streptosporangiaceae</taxon>
        <taxon>Nonomuraea</taxon>
    </lineage>
</organism>
<dbReference type="Proteomes" id="UP001595851">
    <property type="component" value="Unassembled WGS sequence"/>
</dbReference>
<feature type="region of interest" description="Disordered" evidence="1">
    <location>
        <begin position="177"/>
        <end position="197"/>
    </location>
</feature>
<reference evidence="4" key="1">
    <citation type="journal article" date="2019" name="Int. J. Syst. Evol. Microbiol.">
        <title>The Global Catalogue of Microorganisms (GCM) 10K type strain sequencing project: providing services to taxonomists for standard genome sequencing and annotation.</title>
        <authorList>
            <consortium name="The Broad Institute Genomics Platform"/>
            <consortium name="The Broad Institute Genome Sequencing Center for Infectious Disease"/>
            <person name="Wu L."/>
            <person name="Ma J."/>
        </authorList>
    </citation>
    <scope>NUCLEOTIDE SEQUENCE [LARGE SCALE GENOMIC DNA]</scope>
    <source>
        <strain evidence="4">TBRC 1276</strain>
    </source>
</reference>
<dbReference type="EMBL" id="JBHSBI010000033">
    <property type="protein sequence ID" value="MFC4014314.1"/>
    <property type="molecule type" value="Genomic_DNA"/>
</dbReference>
<dbReference type="InterPro" id="IPR011991">
    <property type="entry name" value="ArsR-like_HTH"/>
</dbReference>
<dbReference type="SMART" id="SM00418">
    <property type="entry name" value="HTH_ARSR"/>
    <property type="match status" value="1"/>
</dbReference>
<dbReference type="SUPFAM" id="SSF46785">
    <property type="entry name" value="Winged helix' DNA-binding domain"/>
    <property type="match status" value="1"/>
</dbReference>
<dbReference type="Pfam" id="PF12840">
    <property type="entry name" value="HTH_20"/>
    <property type="match status" value="1"/>
</dbReference>
<feature type="domain" description="HTH arsR-type" evidence="2">
    <location>
        <begin position="7"/>
        <end position="102"/>
    </location>
</feature>
<protein>
    <submittedName>
        <fullName evidence="3">Winged helix-turn-helix domain-containing protein</fullName>
    </submittedName>
</protein>
<dbReference type="Gene3D" id="1.10.10.10">
    <property type="entry name" value="Winged helix-like DNA-binding domain superfamily/Winged helix DNA-binding domain"/>
    <property type="match status" value="1"/>
</dbReference>
<evidence type="ECO:0000256" key="1">
    <source>
        <dbReference type="SAM" id="MobiDB-lite"/>
    </source>
</evidence>
<sequence>MKIKDPKAMRALAHPLRIQLLELLAVHGAATATRLGELAGESPSNCSFHLRVLATHGYIERVPAGNARDRPWQLADIEQTWDSAQPDEDGRSAATALSQAFLDWEHARMKAAAAAGVPEPWQGRLHNGGATLWLTPEEAEQLGQAITALITPYVQRWQQPGTRPPGGRPVRLFHHAYLPPETPETPETPKTPPTGRR</sequence>
<dbReference type="CDD" id="cd00090">
    <property type="entry name" value="HTH_ARSR"/>
    <property type="match status" value="1"/>
</dbReference>
<evidence type="ECO:0000259" key="2">
    <source>
        <dbReference type="SMART" id="SM00418"/>
    </source>
</evidence>
<evidence type="ECO:0000313" key="4">
    <source>
        <dbReference type="Proteomes" id="UP001595851"/>
    </source>
</evidence>
<accession>A0ABV8GN09</accession>
<evidence type="ECO:0000313" key="3">
    <source>
        <dbReference type="EMBL" id="MFC4014314.1"/>
    </source>
</evidence>
<dbReference type="InterPro" id="IPR036390">
    <property type="entry name" value="WH_DNA-bd_sf"/>
</dbReference>
<comment type="caution">
    <text evidence="3">The sequence shown here is derived from an EMBL/GenBank/DDBJ whole genome shotgun (WGS) entry which is preliminary data.</text>
</comment>
<name>A0ABV8GN09_9ACTN</name>